<dbReference type="EMBL" id="UINC01194066">
    <property type="protein sequence ID" value="SVE09973.1"/>
    <property type="molecule type" value="Genomic_DNA"/>
</dbReference>
<proteinExistence type="predicted"/>
<reference evidence="2" key="1">
    <citation type="submission" date="2018-05" db="EMBL/GenBank/DDBJ databases">
        <authorList>
            <person name="Lanie J.A."/>
            <person name="Ng W.-L."/>
            <person name="Kazmierczak K.M."/>
            <person name="Andrzejewski T.M."/>
            <person name="Davidsen T.M."/>
            <person name="Wayne K.J."/>
            <person name="Tettelin H."/>
            <person name="Glass J.I."/>
            <person name="Rusch D."/>
            <person name="Podicherti R."/>
            <person name="Tsui H.-C.T."/>
            <person name="Winkler M.E."/>
        </authorList>
    </citation>
    <scope>NUCLEOTIDE SEQUENCE</scope>
</reference>
<feature type="non-terminal residue" evidence="2">
    <location>
        <position position="1"/>
    </location>
</feature>
<feature type="domain" description="NAD-dependent epimerase/dehydratase" evidence="1">
    <location>
        <begin position="1"/>
        <end position="138"/>
    </location>
</feature>
<name>A0A383AQT5_9ZZZZ</name>
<evidence type="ECO:0000313" key="2">
    <source>
        <dbReference type="EMBL" id="SVE09973.1"/>
    </source>
</evidence>
<dbReference type="Gene3D" id="3.40.50.720">
    <property type="entry name" value="NAD(P)-binding Rossmann-like Domain"/>
    <property type="match status" value="1"/>
</dbReference>
<dbReference type="PANTHER" id="PTHR43238">
    <property type="entry name" value="GDP-L-FUCOSE SYNTHASE"/>
    <property type="match status" value="1"/>
</dbReference>
<dbReference type="PANTHER" id="PTHR43238:SF1">
    <property type="entry name" value="GDP-L-FUCOSE SYNTHASE"/>
    <property type="match status" value="1"/>
</dbReference>
<dbReference type="InterPro" id="IPR036291">
    <property type="entry name" value="NAD(P)-bd_dom_sf"/>
</dbReference>
<dbReference type="Gene3D" id="3.90.25.10">
    <property type="entry name" value="UDP-galactose 4-epimerase, domain 1"/>
    <property type="match status" value="1"/>
</dbReference>
<organism evidence="2">
    <name type="scientific">marine metagenome</name>
    <dbReference type="NCBI Taxonomy" id="408172"/>
    <lineage>
        <taxon>unclassified sequences</taxon>
        <taxon>metagenomes</taxon>
        <taxon>ecological metagenomes</taxon>
    </lineage>
</organism>
<dbReference type="SUPFAM" id="SSF51735">
    <property type="entry name" value="NAD(P)-binding Rossmann-fold domains"/>
    <property type="match status" value="1"/>
</dbReference>
<dbReference type="AlphaFoldDB" id="A0A383AQT5"/>
<evidence type="ECO:0000259" key="1">
    <source>
        <dbReference type="Pfam" id="PF01370"/>
    </source>
</evidence>
<dbReference type="InterPro" id="IPR001509">
    <property type="entry name" value="Epimerase_deHydtase"/>
</dbReference>
<dbReference type="GO" id="GO:0050577">
    <property type="term" value="F:GDP-L-fucose synthase activity"/>
    <property type="evidence" value="ECO:0007669"/>
    <property type="project" value="TreeGrafter"/>
</dbReference>
<sequence>FLNLGSSCMYPRHEFNPLKEETILSGELEPTNEGYALAKIVASRLCDYISSDDSTKMFKTIIPCNLFGRYDKYDPKHSHMIPAVIRRLHYAKLRNKETVEVWGDGSARREFMSAGDLADFIFYAIENFVRMPQVLNVGIGRDFTIKQYYEAIASVVGYKGIFKYDISKPIGMKQKLVDNSRQKEFGWVNTQSLEEGIVEAYNFFINKEHL</sequence>
<gene>
    <name evidence="2" type="ORF">METZ01_LOCUS462827</name>
</gene>
<dbReference type="Pfam" id="PF01370">
    <property type="entry name" value="Epimerase"/>
    <property type="match status" value="1"/>
</dbReference>
<protein>
    <recommendedName>
        <fullName evidence="1">NAD-dependent epimerase/dehydratase domain-containing protein</fullName>
    </recommendedName>
</protein>
<accession>A0A383AQT5</accession>